<name>A0A168EKD2_9HYPO</name>
<dbReference type="InterPro" id="IPR032466">
    <property type="entry name" value="Metal_Hydrolase"/>
</dbReference>
<proteinExistence type="inferred from homology"/>
<keyword evidence="5" id="KW-0479">Metal-binding</keyword>
<reference evidence="13 14" key="1">
    <citation type="journal article" date="2016" name="Genome Biol. Evol.">
        <title>Divergent and convergent evolution of fungal pathogenicity.</title>
        <authorList>
            <person name="Shang Y."/>
            <person name="Xiao G."/>
            <person name="Zheng P."/>
            <person name="Cen K."/>
            <person name="Zhan S."/>
            <person name="Wang C."/>
        </authorList>
    </citation>
    <scope>NUCLEOTIDE SEQUENCE [LARGE SCALE GENOMIC DNA]</scope>
    <source>
        <strain evidence="13 14">RCEF 2490</strain>
    </source>
</reference>
<evidence type="ECO:0000256" key="4">
    <source>
        <dbReference type="ARBA" id="ARBA00012781"/>
    </source>
</evidence>
<dbReference type="EMBL" id="AZGY01000004">
    <property type="protein sequence ID" value="KZZ98891.1"/>
    <property type="molecule type" value="Genomic_DNA"/>
</dbReference>
<dbReference type="GO" id="GO:0008270">
    <property type="term" value="F:zinc ion binding"/>
    <property type="evidence" value="ECO:0007669"/>
    <property type="project" value="TreeGrafter"/>
</dbReference>
<comment type="similarity">
    <text evidence="3">Belongs to the metallo-dependent hydrolases superfamily. ATZ/TRZ family.</text>
</comment>
<evidence type="ECO:0000256" key="10">
    <source>
        <dbReference type="ARBA" id="ARBA00069860"/>
    </source>
</evidence>
<comment type="cofactor">
    <cofactor evidence="1">
        <name>Zn(2+)</name>
        <dbReference type="ChEBI" id="CHEBI:29105"/>
    </cofactor>
</comment>
<evidence type="ECO:0000256" key="9">
    <source>
        <dbReference type="ARBA" id="ARBA00056079"/>
    </source>
</evidence>
<evidence type="ECO:0000256" key="5">
    <source>
        <dbReference type="ARBA" id="ARBA00022723"/>
    </source>
</evidence>
<dbReference type="STRING" id="1081109.A0A168EKD2"/>
<dbReference type="GO" id="GO:0008892">
    <property type="term" value="F:guanine deaminase activity"/>
    <property type="evidence" value="ECO:0007669"/>
    <property type="project" value="UniProtKB-EC"/>
</dbReference>
<comment type="function">
    <text evidence="9">Catalyzes the hydrolytic deamination of guanine, producing xanthine and ammonia.</text>
</comment>
<evidence type="ECO:0000259" key="12">
    <source>
        <dbReference type="Pfam" id="PF01979"/>
    </source>
</evidence>
<dbReference type="Proteomes" id="UP000078544">
    <property type="component" value="Unassembled WGS sequence"/>
</dbReference>
<comment type="caution">
    <text evidence="13">The sequence shown here is derived from an EMBL/GenBank/DDBJ whole genome shotgun (WGS) entry which is preliminary data.</text>
</comment>
<keyword evidence="7" id="KW-0862">Zinc</keyword>
<evidence type="ECO:0000256" key="8">
    <source>
        <dbReference type="ARBA" id="ARBA00051148"/>
    </source>
</evidence>
<evidence type="ECO:0000256" key="7">
    <source>
        <dbReference type="ARBA" id="ARBA00022833"/>
    </source>
</evidence>
<dbReference type="PANTHER" id="PTHR11271:SF49">
    <property type="entry name" value="GUANINE DEAMINASE"/>
    <property type="match status" value="1"/>
</dbReference>
<comment type="catalytic activity">
    <reaction evidence="8">
        <text>guanine + H2O + H(+) = xanthine + NH4(+)</text>
        <dbReference type="Rhea" id="RHEA:14665"/>
        <dbReference type="ChEBI" id="CHEBI:15377"/>
        <dbReference type="ChEBI" id="CHEBI:15378"/>
        <dbReference type="ChEBI" id="CHEBI:16235"/>
        <dbReference type="ChEBI" id="CHEBI:17712"/>
        <dbReference type="ChEBI" id="CHEBI:28938"/>
        <dbReference type="EC" id="3.5.4.3"/>
    </reaction>
</comment>
<dbReference type="EC" id="3.5.4.3" evidence="4"/>
<dbReference type="InterPro" id="IPR006680">
    <property type="entry name" value="Amidohydro-rel"/>
</dbReference>
<comment type="pathway">
    <text evidence="2">Purine metabolism; guanine degradation; xanthine from guanine: step 1/1.</text>
</comment>
<evidence type="ECO:0000256" key="2">
    <source>
        <dbReference type="ARBA" id="ARBA00004984"/>
    </source>
</evidence>
<dbReference type="PANTHER" id="PTHR11271">
    <property type="entry name" value="GUANINE DEAMINASE"/>
    <property type="match status" value="1"/>
</dbReference>
<accession>A0A168EKD2</accession>
<keyword evidence="14" id="KW-1185">Reference proteome</keyword>
<dbReference type="Pfam" id="PF01979">
    <property type="entry name" value="Amidohydro_1"/>
    <property type="match status" value="1"/>
</dbReference>
<evidence type="ECO:0000313" key="14">
    <source>
        <dbReference type="Proteomes" id="UP000078544"/>
    </source>
</evidence>
<feature type="domain" description="Amidohydrolase-related" evidence="12">
    <location>
        <begin position="71"/>
        <end position="456"/>
    </location>
</feature>
<dbReference type="FunFam" id="3.20.20.140:FF:000022">
    <property type="entry name" value="Guanine deaminase"/>
    <property type="match status" value="1"/>
</dbReference>
<dbReference type="AlphaFoldDB" id="A0A168EKD2"/>
<organism evidence="13 14">
    <name type="scientific">Moelleriella libera RCEF 2490</name>
    <dbReference type="NCBI Taxonomy" id="1081109"/>
    <lineage>
        <taxon>Eukaryota</taxon>
        <taxon>Fungi</taxon>
        <taxon>Dikarya</taxon>
        <taxon>Ascomycota</taxon>
        <taxon>Pezizomycotina</taxon>
        <taxon>Sordariomycetes</taxon>
        <taxon>Hypocreomycetidae</taxon>
        <taxon>Hypocreales</taxon>
        <taxon>Clavicipitaceae</taxon>
        <taxon>Moelleriella</taxon>
    </lineage>
</organism>
<evidence type="ECO:0000256" key="11">
    <source>
        <dbReference type="ARBA" id="ARBA00083147"/>
    </source>
</evidence>
<dbReference type="Gene3D" id="3.20.20.140">
    <property type="entry name" value="Metal-dependent hydrolases"/>
    <property type="match status" value="1"/>
</dbReference>
<sequence>MSLPPPRAQAFHGTIVHSTGLSDLHILENALLVVDPGGRIASLDSDLSPDQVASKLPPSLPLVSLSHGQLLVPGLVDTHHHAPQWLHRGQGQGLHILEWLDQVAFPHESRFGDAAHARRVYHDVVTGMLRQGVTTASYYGSLHREATKLLADICLQRGQRALVGKCNMSRNAPDWYRDAGVPESLAVTVDCIDHIRRLDPAGDLVRPVLTPRFAICCDPALLAGLGALSRMSPGLPIQTHFNESAQEKSATLALFPDFSNEADLYAHYGLLNQRSILAHCTIMTEYETQRLADLQCGVAHCPTANMTVGGGFMAAPVKDLLRRGIKVGLGTDSGGGYSSSMLNAMRHSLVASFARDYLNSCSDGEAATGNNNAASLSFEEVFYMATQGGADVVGFGDEVGSFHPGKQFDAVVVDITRACDGVNAPLEEDDSPRTVLEKFVMTGDDRNMTSVFVRGVKVHGR</sequence>
<evidence type="ECO:0000256" key="1">
    <source>
        <dbReference type="ARBA" id="ARBA00001947"/>
    </source>
</evidence>
<dbReference type="UniPathway" id="UPA00603">
    <property type="reaction ID" value="UER00660"/>
</dbReference>
<dbReference type="SUPFAM" id="SSF51556">
    <property type="entry name" value="Metallo-dependent hydrolases"/>
    <property type="match status" value="1"/>
</dbReference>
<dbReference type="GO" id="GO:0005829">
    <property type="term" value="C:cytosol"/>
    <property type="evidence" value="ECO:0007669"/>
    <property type="project" value="TreeGrafter"/>
</dbReference>
<gene>
    <name evidence="13" type="ORF">AAL_02442</name>
</gene>
<protein>
    <recommendedName>
        <fullName evidence="10">Probable guanine deaminase</fullName>
        <ecNumber evidence="4">3.5.4.3</ecNumber>
    </recommendedName>
    <alternativeName>
        <fullName evidence="11">Guanine aminohydrolase</fullName>
    </alternativeName>
</protein>
<dbReference type="InterPro" id="IPR011059">
    <property type="entry name" value="Metal-dep_hydrolase_composite"/>
</dbReference>
<keyword evidence="6" id="KW-0378">Hydrolase</keyword>
<dbReference type="Gene3D" id="2.30.40.10">
    <property type="entry name" value="Urease, subunit C, domain 1"/>
    <property type="match status" value="1"/>
</dbReference>
<dbReference type="GO" id="GO:0006147">
    <property type="term" value="P:guanine catabolic process"/>
    <property type="evidence" value="ECO:0007669"/>
    <property type="project" value="UniProtKB-UniPathway"/>
</dbReference>
<evidence type="ECO:0000256" key="6">
    <source>
        <dbReference type="ARBA" id="ARBA00022801"/>
    </source>
</evidence>
<evidence type="ECO:0000256" key="3">
    <source>
        <dbReference type="ARBA" id="ARBA00006745"/>
    </source>
</evidence>
<dbReference type="OrthoDB" id="194468at2759"/>
<evidence type="ECO:0000313" key="13">
    <source>
        <dbReference type="EMBL" id="KZZ98891.1"/>
    </source>
</evidence>
<dbReference type="InterPro" id="IPR051607">
    <property type="entry name" value="Metallo-dep_hydrolases"/>
</dbReference>